<dbReference type="EMBL" id="CP031005">
    <property type="protein sequence ID" value="AXN36867.1"/>
    <property type="molecule type" value="Genomic_DNA"/>
</dbReference>
<keyword evidence="1" id="KW-0812">Transmembrane</keyword>
<dbReference type="Proteomes" id="UP000257607">
    <property type="component" value="Plasmid p-1.1928_2"/>
</dbReference>
<name>A0A385AH11_LATCU</name>
<reference evidence="3 4" key="1">
    <citation type="submission" date="2018-07" db="EMBL/GenBank/DDBJ databases">
        <title>Lactobacillus curvatus genome sequence.</title>
        <authorList>
            <person name="Prechtl R."/>
        </authorList>
    </citation>
    <scope>NUCLEOTIDE SEQUENCE [LARGE SCALE GENOMIC DNA]</scope>
    <source>
        <strain evidence="3 4">TMW 1.1928</strain>
        <plasmid evidence="3 4">p-1.1928_2</plasmid>
    </source>
</reference>
<keyword evidence="1" id="KW-1133">Transmembrane helix</keyword>
<sequence>MSNLKRFILTGTITSCIAITIALLTIFGAMNNRSAISKAKISSAHTLVFYRDNCRKCQQRYPAYYLKSVFDKSYVLVNVNNSTNGQLAEKYNVKKTPTIINKSRER</sequence>
<dbReference type="Gene3D" id="3.40.30.10">
    <property type="entry name" value="Glutaredoxin"/>
    <property type="match status" value="1"/>
</dbReference>
<feature type="domain" description="Thioredoxin" evidence="2">
    <location>
        <begin position="43"/>
        <end position="100"/>
    </location>
</feature>
<protein>
    <recommendedName>
        <fullName evidence="2">Thioredoxin domain-containing protein</fullName>
    </recommendedName>
</protein>
<proteinExistence type="predicted"/>
<dbReference type="InterPro" id="IPR036249">
    <property type="entry name" value="Thioredoxin-like_sf"/>
</dbReference>
<keyword evidence="3" id="KW-0614">Plasmid</keyword>
<evidence type="ECO:0000313" key="4">
    <source>
        <dbReference type="Proteomes" id="UP000257607"/>
    </source>
</evidence>
<keyword evidence="1" id="KW-0472">Membrane</keyword>
<gene>
    <name evidence="3" type="ORF">DT351_10995</name>
</gene>
<geneLocation type="plasmid" evidence="3 4">
    <name>p-1.1928_2</name>
</geneLocation>
<dbReference type="SUPFAM" id="SSF52833">
    <property type="entry name" value="Thioredoxin-like"/>
    <property type="match status" value="1"/>
</dbReference>
<feature type="transmembrane region" description="Helical" evidence="1">
    <location>
        <begin position="7"/>
        <end position="30"/>
    </location>
</feature>
<accession>A0A385AH11</accession>
<evidence type="ECO:0000259" key="2">
    <source>
        <dbReference type="Pfam" id="PF00085"/>
    </source>
</evidence>
<evidence type="ECO:0000256" key="1">
    <source>
        <dbReference type="SAM" id="Phobius"/>
    </source>
</evidence>
<organism evidence="3 4">
    <name type="scientific">Latilactobacillus curvatus</name>
    <name type="common">Lactobacillus curvatus</name>
    <dbReference type="NCBI Taxonomy" id="28038"/>
    <lineage>
        <taxon>Bacteria</taxon>
        <taxon>Bacillati</taxon>
        <taxon>Bacillota</taxon>
        <taxon>Bacilli</taxon>
        <taxon>Lactobacillales</taxon>
        <taxon>Lactobacillaceae</taxon>
        <taxon>Latilactobacillus</taxon>
    </lineage>
</organism>
<dbReference type="InterPro" id="IPR013766">
    <property type="entry name" value="Thioredoxin_domain"/>
</dbReference>
<evidence type="ECO:0000313" key="3">
    <source>
        <dbReference type="EMBL" id="AXN36867.1"/>
    </source>
</evidence>
<dbReference type="Pfam" id="PF00085">
    <property type="entry name" value="Thioredoxin"/>
    <property type="match status" value="1"/>
</dbReference>
<dbReference type="AlphaFoldDB" id="A0A385AH11"/>